<proteinExistence type="predicted"/>
<evidence type="ECO:0000313" key="3">
    <source>
        <dbReference type="Proteomes" id="UP000242699"/>
    </source>
</evidence>
<feature type="compositionally biased region" description="Basic and acidic residues" evidence="1">
    <location>
        <begin position="55"/>
        <end position="79"/>
    </location>
</feature>
<sequence length="115" mass="13173">MQPDATVAIREIRTNHHEFFYEKWLRRTVSIVFVLDRSKSSVGGVRGYFGGSCHGKSERVDCDSDENRNSYQRREDVQPGKKRAGRGGSSLRILKERELAFLCAPKDGEERRKLG</sequence>
<gene>
    <name evidence="2" type="ORF">C7B43_19005</name>
</gene>
<dbReference type="AlphaFoldDB" id="A0A2T2WQC9"/>
<reference evidence="2 3" key="1">
    <citation type="journal article" date="2014" name="BMC Genomics">
        <title>Comparison of environmental and isolate Sulfobacillus genomes reveals diverse carbon, sulfur, nitrogen, and hydrogen metabolisms.</title>
        <authorList>
            <person name="Justice N.B."/>
            <person name="Norman A."/>
            <person name="Brown C.T."/>
            <person name="Singh A."/>
            <person name="Thomas B.C."/>
            <person name="Banfield J.F."/>
        </authorList>
    </citation>
    <scope>NUCLEOTIDE SEQUENCE [LARGE SCALE GENOMIC DNA]</scope>
    <source>
        <strain evidence="2">AMDSBA1</strain>
    </source>
</reference>
<protein>
    <submittedName>
        <fullName evidence="2">Uncharacterized protein</fullName>
    </submittedName>
</protein>
<accession>A0A2T2WQC9</accession>
<dbReference type="Proteomes" id="UP000242699">
    <property type="component" value="Unassembled WGS sequence"/>
</dbReference>
<evidence type="ECO:0000256" key="1">
    <source>
        <dbReference type="SAM" id="MobiDB-lite"/>
    </source>
</evidence>
<comment type="caution">
    <text evidence="2">The sequence shown here is derived from an EMBL/GenBank/DDBJ whole genome shotgun (WGS) entry which is preliminary data.</text>
</comment>
<feature type="region of interest" description="Disordered" evidence="1">
    <location>
        <begin position="52"/>
        <end position="89"/>
    </location>
</feature>
<name>A0A2T2WQC9_9FIRM</name>
<dbReference type="EMBL" id="PXYT01000078">
    <property type="protein sequence ID" value="PSR24439.1"/>
    <property type="molecule type" value="Genomic_DNA"/>
</dbReference>
<organism evidence="2 3">
    <name type="scientific">Sulfobacillus benefaciens</name>
    <dbReference type="NCBI Taxonomy" id="453960"/>
    <lineage>
        <taxon>Bacteria</taxon>
        <taxon>Bacillati</taxon>
        <taxon>Bacillota</taxon>
        <taxon>Clostridia</taxon>
        <taxon>Eubacteriales</taxon>
        <taxon>Clostridiales Family XVII. Incertae Sedis</taxon>
        <taxon>Sulfobacillus</taxon>
    </lineage>
</organism>
<evidence type="ECO:0000313" key="2">
    <source>
        <dbReference type="EMBL" id="PSR24439.1"/>
    </source>
</evidence>